<dbReference type="STRING" id="459349.CLOAM1565"/>
<evidence type="ECO:0000259" key="2">
    <source>
        <dbReference type="Pfam" id="PF02894"/>
    </source>
</evidence>
<dbReference type="KEGG" id="caci:CLOAM1565"/>
<dbReference type="Proteomes" id="UP000002019">
    <property type="component" value="Chromosome"/>
</dbReference>
<dbReference type="AlphaFoldDB" id="B0VFW2"/>
<dbReference type="SUPFAM" id="SSF51735">
    <property type="entry name" value="NAD(P)-binding Rossmann-fold domains"/>
    <property type="match status" value="1"/>
</dbReference>
<accession>B0VFW2</accession>
<proteinExistence type="predicted"/>
<dbReference type="Pfam" id="PF02894">
    <property type="entry name" value="GFO_IDH_MocA_C"/>
    <property type="match status" value="1"/>
</dbReference>
<dbReference type="InterPro" id="IPR004104">
    <property type="entry name" value="Gfo/Idh/MocA-like_OxRdtase_C"/>
</dbReference>
<dbReference type="InterPro" id="IPR036291">
    <property type="entry name" value="NAD(P)-bd_dom_sf"/>
</dbReference>
<reference evidence="3 4" key="1">
    <citation type="journal article" date="2008" name="J. Bacteriol.">
        <title>'Candidatus Cloacamonas acidaminovorans': genome sequence reconstruction provides a first glimpse of a new bacterial division.</title>
        <authorList>
            <person name="Pelletier E."/>
            <person name="Kreimeyer A."/>
            <person name="Bocs S."/>
            <person name="Rouy Z."/>
            <person name="Gyapay G."/>
            <person name="Chouari R."/>
            <person name="Riviere D."/>
            <person name="Ganesan A."/>
            <person name="Daegelen P."/>
            <person name="Sghir A."/>
            <person name="Cohen G.N."/>
            <person name="Medigue C."/>
            <person name="Weissenbach J."/>
            <person name="Le Paslier D."/>
        </authorList>
    </citation>
    <scope>NUCLEOTIDE SEQUENCE [LARGE SCALE GENOMIC DNA]</scope>
    <source>
        <strain evidence="4">Evry</strain>
    </source>
</reference>
<feature type="domain" description="Gfo/Idh/MocA-like oxidoreductase N-terminal" evidence="1">
    <location>
        <begin position="4"/>
        <end position="121"/>
    </location>
</feature>
<sequence>MKTVKIGLIGCGRISKNHLDAVSQIPEAEFVAVCDLVEEKMQAVAENYGIKNLYNNYQDMLENEKLDLVSICTPSGLHPQMGIDVAKHKINVLTEKPMATNIESADALIRACDQNKVKLFVVKQNRLNATMQLLKRAIDKGRFGRIYLAESNVFWQRPQSYYDNEKWRGTWEFDGGAFMNQASHYVDALYWLLGNVDSVMAYTATMARRIEAEDTGCAILHFRNGIIATINVTMLTYPKNFEGSITIIGEKGTVKIGGVAVNKIEKWEFEDYDDDDRIAQDANYQPPNVYGFGHNPYYRNVIDVLLGKDVPSTDGRDGRKSVEIIQAIYRSAKTGKRVSLPL</sequence>
<dbReference type="PANTHER" id="PTHR43249">
    <property type="entry name" value="UDP-N-ACETYL-2-AMINO-2-DEOXY-D-GLUCURONATE OXIDASE"/>
    <property type="match status" value="1"/>
</dbReference>
<name>B0VFW2_CLOAI</name>
<dbReference type="InterPro" id="IPR000683">
    <property type="entry name" value="Gfo/Idh/MocA-like_OxRdtase_N"/>
</dbReference>
<dbReference type="PANTHER" id="PTHR43249:SF1">
    <property type="entry name" value="D-GLUCOSIDE 3-DEHYDROGENASE"/>
    <property type="match status" value="1"/>
</dbReference>
<dbReference type="HOGENOM" id="CLU_023194_1_0_0"/>
<evidence type="ECO:0000313" key="3">
    <source>
        <dbReference type="EMBL" id="CAO81404.1"/>
    </source>
</evidence>
<evidence type="ECO:0000259" key="1">
    <source>
        <dbReference type="Pfam" id="PF01408"/>
    </source>
</evidence>
<dbReference type="EMBL" id="CU466930">
    <property type="protein sequence ID" value="CAO81404.1"/>
    <property type="molecule type" value="Genomic_DNA"/>
</dbReference>
<protein>
    <submittedName>
        <fullName evidence="3">Predicted dehydrogenase and related proteins</fullName>
        <ecNumber evidence="3">1.1.1.18</ecNumber>
    </submittedName>
</protein>
<keyword evidence="3" id="KW-0560">Oxidoreductase</keyword>
<keyword evidence="4" id="KW-1185">Reference proteome</keyword>
<feature type="domain" description="Gfo/Idh/MocA-like oxidoreductase C-terminal" evidence="2">
    <location>
        <begin position="135"/>
        <end position="340"/>
    </location>
</feature>
<dbReference type="GO" id="GO:0050112">
    <property type="term" value="F:inositol 2-dehydrogenase (NAD+) activity"/>
    <property type="evidence" value="ECO:0007669"/>
    <property type="project" value="UniProtKB-EC"/>
</dbReference>
<dbReference type="SUPFAM" id="SSF55347">
    <property type="entry name" value="Glyceraldehyde-3-phosphate dehydrogenase-like, C-terminal domain"/>
    <property type="match status" value="1"/>
</dbReference>
<dbReference type="Gene3D" id="3.30.360.10">
    <property type="entry name" value="Dihydrodipicolinate Reductase, domain 2"/>
    <property type="match status" value="1"/>
</dbReference>
<dbReference type="GO" id="GO:0000166">
    <property type="term" value="F:nucleotide binding"/>
    <property type="evidence" value="ECO:0007669"/>
    <property type="project" value="InterPro"/>
</dbReference>
<dbReference type="eggNOG" id="COG0673">
    <property type="taxonomic scope" value="Bacteria"/>
</dbReference>
<evidence type="ECO:0000313" key="4">
    <source>
        <dbReference type="Proteomes" id="UP000002019"/>
    </source>
</evidence>
<dbReference type="RefSeq" id="WP_015425262.1">
    <property type="nucleotide sequence ID" value="NC_020449.1"/>
</dbReference>
<dbReference type="Gene3D" id="3.40.50.720">
    <property type="entry name" value="NAD(P)-binding Rossmann-like Domain"/>
    <property type="match status" value="1"/>
</dbReference>
<dbReference type="EC" id="1.1.1.18" evidence="3"/>
<dbReference type="InterPro" id="IPR052515">
    <property type="entry name" value="Gfo/Idh/MocA_Oxidoreductase"/>
</dbReference>
<gene>
    <name evidence="3" type="primary">mviM</name>
    <name evidence="3" type="ordered locus">CLOAM1565</name>
</gene>
<organism evidence="3 4">
    <name type="scientific">Cloacimonas acidaminovorans (strain Evry)</name>
    <dbReference type="NCBI Taxonomy" id="459349"/>
    <lineage>
        <taxon>Bacteria</taxon>
        <taxon>Pseudomonadati</taxon>
        <taxon>Candidatus Cloacimonadota</taxon>
        <taxon>Candidatus Cloacimonadia</taxon>
        <taxon>Candidatus Cloacimonadales</taxon>
        <taxon>Candidatus Cloacimonadaceae</taxon>
        <taxon>Candidatus Cloacimonas</taxon>
    </lineage>
</organism>
<dbReference type="OrthoDB" id="9793050at2"/>
<dbReference type="Pfam" id="PF01408">
    <property type="entry name" value="GFO_IDH_MocA"/>
    <property type="match status" value="1"/>
</dbReference>